<gene>
    <name evidence="12" type="ORF">HG535_0C00590</name>
</gene>
<dbReference type="EC" id="2.7.1.20" evidence="4"/>
<comment type="pathway">
    <text evidence="2">Purine metabolism; AMP biosynthesis via salvage pathway; AMP from adenosine: step 1/1.</text>
</comment>
<evidence type="ECO:0000256" key="3">
    <source>
        <dbReference type="ARBA" id="ARBA00010688"/>
    </source>
</evidence>
<accession>A0A7H9AZ77</accession>
<evidence type="ECO:0000256" key="6">
    <source>
        <dbReference type="ARBA" id="ARBA00022726"/>
    </source>
</evidence>
<dbReference type="PRINTS" id="PR00989">
    <property type="entry name" value="ADENOKINASE"/>
</dbReference>
<evidence type="ECO:0000313" key="13">
    <source>
        <dbReference type="Proteomes" id="UP000509704"/>
    </source>
</evidence>
<sequence>MLNELSLLKLLAHHVKFKLKFSQARSSRIVGNGQSSPCKLYKGQTTFYRWYRIHSRQGTSFNIQKTALNKMGSVAPALVCLGNPLLDYQATVTSDYLAKYTLKANDAILVDAGSDDPKMAIFEELLKFDDVKFVAGGAAQNSARGAAYVLGPKQVVYFGSVGEDKYSEKLLKENEAAGVISMYQFQEKIGTGKCAALITGHNRSLVTDLGAANHFTPDHLDNHWSFVESAKFFYVGGFHLTVSPEAIVKLGKHAKESGKPFVLNLSAPFIPQFFKAALEEALPYTTCIIGNESEAAAYAEAFGLSEKDDLKAIAQHIVGDSKDRIVVFTQGLDPTLVYSADGATMYPVKPLEASKIVDTNGAGDAFAGGFVAGLVQGKSLESAVDMGQWLAALSIQEIGPSYPKTNVKYQA</sequence>
<dbReference type="PROSITE" id="PS00584">
    <property type="entry name" value="PFKB_KINASES_2"/>
    <property type="match status" value="1"/>
</dbReference>
<keyword evidence="8" id="KW-0418">Kinase</keyword>
<name>A0A7H9AZ77_ZYGMR</name>
<evidence type="ECO:0000256" key="5">
    <source>
        <dbReference type="ARBA" id="ARBA00022679"/>
    </source>
</evidence>
<dbReference type="InterPro" id="IPR002173">
    <property type="entry name" value="Carboh/pur_kinase_PfkB_CS"/>
</dbReference>
<keyword evidence="7" id="KW-0547">Nucleotide-binding</keyword>
<dbReference type="EMBL" id="CP058606">
    <property type="protein sequence ID" value="QLG71710.1"/>
    <property type="molecule type" value="Genomic_DNA"/>
</dbReference>
<dbReference type="InterPro" id="IPR001805">
    <property type="entry name" value="Adenokinase"/>
</dbReference>
<keyword evidence="6" id="KW-0660">Purine salvage</keyword>
<comment type="cofactor">
    <cofactor evidence="1">
        <name>Mg(2+)</name>
        <dbReference type="ChEBI" id="CHEBI:18420"/>
    </cofactor>
</comment>
<evidence type="ECO:0000256" key="2">
    <source>
        <dbReference type="ARBA" id="ARBA00004801"/>
    </source>
</evidence>
<evidence type="ECO:0000256" key="4">
    <source>
        <dbReference type="ARBA" id="ARBA00012119"/>
    </source>
</evidence>
<evidence type="ECO:0000259" key="11">
    <source>
        <dbReference type="Pfam" id="PF00294"/>
    </source>
</evidence>
<dbReference type="GO" id="GO:0005829">
    <property type="term" value="C:cytosol"/>
    <property type="evidence" value="ECO:0007669"/>
    <property type="project" value="TreeGrafter"/>
</dbReference>
<evidence type="ECO:0000256" key="10">
    <source>
        <dbReference type="PIRSR" id="PIRSR601805-1"/>
    </source>
</evidence>
<feature type="domain" description="Carbohydrate kinase PfkB" evidence="11">
    <location>
        <begin position="105"/>
        <end position="403"/>
    </location>
</feature>
<dbReference type="GO" id="GO:0006166">
    <property type="term" value="P:purine ribonucleoside salvage"/>
    <property type="evidence" value="ECO:0007669"/>
    <property type="project" value="UniProtKB-KW"/>
</dbReference>
<protein>
    <recommendedName>
        <fullName evidence="4">adenosine kinase</fullName>
        <ecNumber evidence="4">2.7.1.20</ecNumber>
    </recommendedName>
</protein>
<evidence type="ECO:0000313" key="12">
    <source>
        <dbReference type="EMBL" id="QLG71710.1"/>
    </source>
</evidence>
<dbReference type="Gene3D" id="3.40.1190.20">
    <property type="match status" value="1"/>
</dbReference>
<dbReference type="GO" id="GO:0005634">
    <property type="term" value="C:nucleus"/>
    <property type="evidence" value="ECO:0007669"/>
    <property type="project" value="TreeGrafter"/>
</dbReference>
<proteinExistence type="inferred from homology"/>
<dbReference type="GO" id="GO:0044209">
    <property type="term" value="P:AMP salvage"/>
    <property type="evidence" value="ECO:0007669"/>
    <property type="project" value="UniProtKB-UniPathway"/>
</dbReference>
<reference evidence="12 13" key="1">
    <citation type="submission" date="2020-07" db="EMBL/GenBank/DDBJ databases">
        <title>The yeast mating-type switching endonuclease HO is a domesticated member of an unorthodox homing genetic element family.</title>
        <authorList>
            <person name="Coughlan A.Y."/>
            <person name="Lombardi L."/>
            <person name="Braun-Galleani S."/>
            <person name="Martos A.R."/>
            <person name="Galeote V."/>
            <person name="Bigey F."/>
            <person name="Dequin S."/>
            <person name="Byrne K.P."/>
            <person name="Wolfe K.H."/>
        </authorList>
    </citation>
    <scope>NUCLEOTIDE SEQUENCE [LARGE SCALE GENOMIC DNA]</scope>
    <source>
        <strain evidence="12 13">NRRL Y-6702</strain>
    </source>
</reference>
<dbReference type="AlphaFoldDB" id="A0A7H9AZ77"/>
<dbReference type="UniPathway" id="UPA00588">
    <property type="reaction ID" value="UER00659"/>
</dbReference>
<dbReference type="GeneID" id="59235406"/>
<evidence type="ECO:0000256" key="7">
    <source>
        <dbReference type="ARBA" id="ARBA00022741"/>
    </source>
</evidence>
<dbReference type="KEGG" id="zmk:HG535_0C00590"/>
<dbReference type="PANTHER" id="PTHR45769">
    <property type="entry name" value="ADENOSINE KINASE"/>
    <property type="match status" value="1"/>
</dbReference>
<evidence type="ECO:0000256" key="1">
    <source>
        <dbReference type="ARBA" id="ARBA00001946"/>
    </source>
</evidence>
<dbReference type="GO" id="GO:0006144">
    <property type="term" value="P:purine nucleobase metabolic process"/>
    <property type="evidence" value="ECO:0007669"/>
    <property type="project" value="TreeGrafter"/>
</dbReference>
<dbReference type="PANTHER" id="PTHR45769:SF3">
    <property type="entry name" value="ADENOSINE KINASE"/>
    <property type="match status" value="1"/>
</dbReference>
<keyword evidence="13" id="KW-1185">Reference proteome</keyword>
<evidence type="ECO:0000256" key="9">
    <source>
        <dbReference type="ARBA" id="ARBA00022840"/>
    </source>
</evidence>
<organism evidence="12 13">
    <name type="scientific">Zygotorulaspora mrakii</name>
    <name type="common">Zygosaccharomyces mrakii</name>
    <dbReference type="NCBI Taxonomy" id="42260"/>
    <lineage>
        <taxon>Eukaryota</taxon>
        <taxon>Fungi</taxon>
        <taxon>Dikarya</taxon>
        <taxon>Ascomycota</taxon>
        <taxon>Saccharomycotina</taxon>
        <taxon>Saccharomycetes</taxon>
        <taxon>Saccharomycetales</taxon>
        <taxon>Saccharomycetaceae</taxon>
        <taxon>Zygotorulaspora</taxon>
    </lineage>
</organism>
<keyword evidence="9" id="KW-0067">ATP-binding</keyword>
<feature type="active site" description="Proton acceptor" evidence="10">
    <location>
        <position position="364"/>
    </location>
</feature>
<dbReference type="CDD" id="cd01168">
    <property type="entry name" value="adenosine_kinase"/>
    <property type="match status" value="1"/>
</dbReference>
<dbReference type="GO" id="GO:0004001">
    <property type="term" value="F:adenosine kinase activity"/>
    <property type="evidence" value="ECO:0007669"/>
    <property type="project" value="UniProtKB-EC"/>
</dbReference>
<dbReference type="Gene3D" id="3.30.1110.10">
    <property type="match status" value="1"/>
</dbReference>
<comment type="similarity">
    <text evidence="3">Belongs to the carbohydrate kinase PfkB family.</text>
</comment>
<evidence type="ECO:0000256" key="8">
    <source>
        <dbReference type="ARBA" id="ARBA00022777"/>
    </source>
</evidence>
<dbReference type="OrthoDB" id="432447at2759"/>
<dbReference type="RefSeq" id="XP_037143438.1">
    <property type="nucleotide sequence ID" value="XM_037287543.1"/>
</dbReference>
<dbReference type="GO" id="GO:0005524">
    <property type="term" value="F:ATP binding"/>
    <property type="evidence" value="ECO:0007669"/>
    <property type="project" value="UniProtKB-KW"/>
</dbReference>
<dbReference type="InterPro" id="IPR011611">
    <property type="entry name" value="PfkB_dom"/>
</dbReference>
<dbReference type="Pfam" id="PF00294">
    <property type="entry name" value="PfkB"/>
    <property type="match status" value="1"/>
</dbReference>
<dbReference type="SUPFAM" id="SSF53613">
    <property type="entry name" value="Ribokinase-like"/>
    <property type="match status" value="1"/>
</dbReference>
<dbReference type="InterPro" id="IPR029056">
    <property type="entry name" value="Ribokinase-like"/>
</dbReference>
<dbReference type="Proteomes" id="UP000509704">
    <property type="component" value="Chromosome 3"/>
</dbReference>
<keyword evidence="5" id="KW-0808">Transferase</keyword>